<dbReference type="Proteomes" id="UP000198366">
    <property type="component" value="Chromosome I"/>
</dbReference>
<organism evidence="1 2">
    <name type="scientific">Helicobacter pylori</name>
    <name type="common">Campylobacter pylori</name>
    <dbReference type="NCBI Taxonomy" id="210"/>
    <lineage>
        <taxon>Bacteria</taxon>
        <taxon>Pseudomonadati</taxon>
        <taxon>Campylobacterota</taxon>
        <taxon>Epsilonproteobacteria</taxon>
        <taxon>Campylobacterales</taxon>
        <taxon>Helicobacteraceae</taxon>
        <taxon>Helicobacter</taxon>
    </lineage>
</organism>
<dbReference type="AlphaFoldDB" id="A0A238GX02"/>
<dbReference type="EMBL" id="LT837687">
    <property type="protein sequence ID" value="SMA53416.1"/>
    <property type="molecule type" value="Genomic_DNA"/>
</dbReference>
<proteinExistence type="predicted"/>
<reference evidence="1 2" key="1">
    <citation type="submission" date="2016-12" db="EMBL/GenBank/DDBJ databases">
        <authorList>
            <person name="Song W.-J."/>
            <person name="Kurnit D.M."/>
        </authorList>
    </citation>
    <scope>NUCLEOTIDE SEQUENCE [LARGE SCALE GENOMIC DNA]</scope>
    <source>
        <strain evidence="1">BCM-300</strain>
    </source>
</reference>
<protein>
    <submittedName>
        <fullName evidence="1">Uncharacterized protein</fullName>
    </submittedName>
</protein>
<name>A0A238GX02_HELPX</name>
<accession>A0A238GX02</accession>
<sequence length="39" mass="4556">MDQRIQGKNFNPNLALFFGRGDFFREKVLNLVLGFIKIV</sequence>
<gene>
    <name evidence="1" type="ORF">BCM300_01450</name>
</gene>
<evidence type="ECO:0000313" key="2">
    <source>
        <dbReference type="Proteomes" id="UP000198366"/>
    </source>
</evidence>
<evidence type="ECO:0000313" key="1">
    <source>
        <dbReference type="EMBL" id="SMA53416.1"/>
    </source>
</evidence>